<keyword evidence="2" id="KW-1185">Reference proteome</keyword>
<dbReference type="Proteomes" id="UP000475862">
    <property type="component" value="Unassembled WGS sequence"/>
</dbReference>
<evidence type="ECO:0000313" key="1">
    <source>
        <dbReference type="EMBL" id="KAE9539745.1"/>
    </source>
</evidence>
<gene>
    <name evidence="1" type="ORF">AGLY_004997</name>
</gene>
<organism evidence="1 2">
    <name type="scientific">Aphis glycines</name>
    <name type="common">Soybean aphid</name>
    <dbReference type="NCBI Taxonomy" id="307491"/>
    <lineage>
        <taxon>Eukaryota</taxon>
        <taxon>Metazoa</taxon>
        <taxon>Ecdysozoa</taxon>
        <taxon>Arthropoda</taxon>
        <taxon>Hexapoda</taxon>
        <taxon>Insecta</taxon>
        <taxon>Pterygota</taxon>
        <taxon>Neoptera</taxon>
        <taxon>Paraneoptera</taxon>
        <taxon>Hemiptera</taxon>
        <taxon>Sternorrhyncha</taxon>
        <taxon>Aphidomorpha</taxon>
        <taxon>Aphidoidea</taxon>
        <taxon>Aphididae</taxon>
        <taxon>Aphidini</taxon>
        <taxon>Aphis</taxon>
        <taxon>Aphis</taxon>
    </lineage>
</organism>
<dbReference type="EMBL" id="VYZN01000014">
    <property type="protein sequence ID" value="KAE9539745.1"/>
    <property type="molecule type" value="Genomic_DNA"/>
</dbReference>
<feature type="non-terminal residue" evidence="1">
    <location>
        <position position="1"/>
    </location>
</feature>
<proteinExistence type="predicted"/>
<dbReference type="AlphaFoldDB" id="A0A6G0TVG3"/>
<comment type="caution">
    <text evidence="1">The sequence shown here is derived from an EMBL/GenBank/DDBJ whole genome shotgun (WGS) entry which is preliminary data.</text>
</comment>
<accession>A0A6G0TVG3</accession>
<protein>
    <submittedName>
        <fullName evidence="1">Uncharacterized protein</fullName>
    </submittedName>
</protein>
<sequence length="198" mass="22536">VSSQPGEKDKSNKKDCELFARGRLRIVVVGVFSSGVRPCKLRRRPFRIFRASIGRHLRQHNLGIQPCKLGLRFFRICLASIDHHLRGSSGMRGRHMSWLGTRLPGMRRVQRGMVQLLLLDSGTDSCNQSMHKRTIRGQYLKEAISVSVLYNKSANFNLWSMCTLDVRRCSVMPMPGSVVPIYTQSVFTELPWGEYLSA</sequence>
<evidence type="ECO:0000313" key="2">
    <source>
        <dbReference type="Proteomes" id="UP000475862"/>
    </source>
</evidence>
<name>A0A6G0TVG3_APHGL</name>
<reference evidence="1 2" key="1">
    <citation type="submission" date="2019-08" db="EMBL/GenBank/DDBJ databases">
        <title>The genome of the soybean aphid Biotype 1, its phylome, world population structure and adaptation to the North American continent.</title>
        <authorList>
            <person name="Giordano R."/>
            <person name="Donthu R.K."/>
            <person name="Hernandez A.G."/>
            <person name="Wright C.L."/>
            <person name="Zimin A.V."/>
        </authorList>
    </citation>
    <scope>NUCLEOTIDE SEQUENCE [LARGE SCALE GENOMIC DNA]</scope>
    <source>
        <tissue evidence="1">Whole aphids</tissue>
    </source>
</reference>